<evidence type="ECO:0000259" key="3">
    <source>
        <dbReference type="SMART" id="SM00829"/>
    </source>
</evidence>
<evidence type="ECO:0000313" key="4">
    <source>
        <dbReference type="EMBL" id="WXA94247.1"/>
    </source>
</evidence>
<evidence type="ECO:0000256" key="1">
    <source>
        <dbReference type="ARBA" id="ARBA00022857"/>
    </source>
</evidence>
<dbReference type="SUPFAM" id="SSF50129">
    <property type="entry name" value="GroES-like"/>
    <property type="match status" value="1"/>
</dbReference>
<proteinExistence type="predicted"/>
<dbReference type="InterPro" id="IPR011032">
    <property type="entry name" value="GroES-like_sf"/>
</dbReference>
<dbReference type="Pfam" id="PF13602">
    <property type="entry name" value="ADH_zinc_N_2"/>
    <property type="match status" value="1"/>
</dbReference>
<dbReference type="InterPro" id="IPR020843">
    <property type="entry name" value="ER"/>
</dbReference>
<dbReference type="Gene3D" id="3.40.50.720">
    <property type="entry name" value="NAD(P)-binding Rossmann-like Domain"/>
    <property type="match status" value="1"/>
</dbReference>
<dbReference type="InterPro" id="IPR036291">
    <property type="entry name" value="NAD(P)-bd_dom_sf"/>
</dbReference>
<dbReference type="SUPFAM" id="SSF51735">
    <property type="entry name" value="NAD(P)-binding Rossmann-fold domains"/>
    <property type="match status" value="1"/>
</dbReference>
<protein>
    <submittedName>
        <fullName evidence="4">Zinc-binding dehydrogenase</fullName>
    </submittedName>
</protein>
<dbReference type="SMART" id="SM00829">
    <property type="entry name" value="PKS_ER"/>
    <property type="match status" value="1"/>
</dbReference>
<dbReference type="RefSeq" id="WP_394844849.1">
    <property type="nucleotide sequence ID" value="NZ_CP089982.1"/>
</dbReference>
<evidence type="ECO:0000256" key="2">
    <source>
        <dbReference type="ARBA" id="ARBA00023002"/>
    </source>
</evidence>
<keyword evidence="2" id="KW-0560">Oxidoreductase</keyword>
<evidence type="ECO:0000313" key="5">
    <source>
        <dbReference type="Proteomes" id="UP001379533"/>
    </source>
</evidence>
<dbReference type="PANTHER" id="PTHR48106">
    <property type="entry name" value="QUINONE OXIDOREDUCTASE PIG3-RELATED"/>
    <property type="match status" value="1"/>
</dbReference>
<dbReference type="InterPro" id="IPR013154">
    <property type="entry name" value="ADH-like_N"/>
</dbReference>
<dbReference type="Proteomes" id="UP001379533">
    <property type="component" value="Chromosome"/>
</dbReference>
<keyword evidence="5" id="KW-1185">Reference proteome</keyword>
<keyword evidence="1" id="KW-0521">NADP</keyword>
<name>A0ABZ2K6C5_9BACT</name>
<sequence length="327" mass="35090">MKAAVATRVGAPEVLEVREVPRPAAREGWTLVQVKAFGLNRSELMTRLGHSPSVQFPRVLGIECVGVVADTRDPDIAVGTTVAAVMGEMGRAFDGGYAEYALLPTSLLIPLRTKLDWPLLAALPETFLTAHGSLEALDIREGRKHLLIRGGTSSLGLAALAIAKRRFGLTVAATTRNPNKLAALREAGADHALLDRDDVAQRTFEVFPEGADYVLELVGANTAVESLRLVRRGGVVCATGHLSGIWTIPNFQPVGMIPSGVKLTAFHSDDIRGAAGAAILQDIVSDVEAGRYRPHLDRVFSLDQIVEAHRYMEENRATGKIVGVPNQ</sequence>
<dbReference type="Gene3D" id="3.90.180.10">
    <property type="entry name" value="Medium-chain alcohol dehydrogenases, catalytic domain"/>
    <property type="match status" value="1"/>
</dbReference>
<accession>A0ABZ2K6C5</accession>
<dbReference type="Pfam" id="PF08240">
    <property type="entry name" value="ADH_N"/>
    <property type="match status" value="1"/>
</dbReference>
<feature type="domain" description="Enoyl reductase (ER)" evidence="3">
    <location>
        <begin position="10"/>
        <end position="323"/>
    </location>
</feature>
<gene>
    <name evidence="4" type="ORF">LZC95_48355</name>
</gene>
<reference evidence="4 5" key="1">
    <citation type="submission" date="2021-12" db="EMBL/GenBank/DDBJ databases">
        <title>Discovery of the Pendulisporaceae a myxobacterial family with distinct sporulation behavior and unique specialized metabolism.</title>
        <authorList>
            <person name="Garcia R."/>
            <person name="Popoff A."/>
            <person name="Bader C.D."/>
            <person name="Loehr J."/>
            <person name="Walesch S."/>
            <person name="Walt C."/>
            <person name="Boldt J."/>
            <person name="Bunk B."/>
            <person name="Haeckl F.J.F.P.J."/>
            <person name="Gunesch A.P."/>
            <person name="Birkelbach J."/>
            <person name="Nuebel U."/>
            <person name="Pietschmann T."/>
            <person name="Bach T."/>
            <person name="Mueller R."/>
        </authorList>
    </citation>
    <scope>NUCLEOTIDE SEQUENCE [LARGE SCALE GENOMIC DNA]</scope>
    <source>
        <strain evidence="4 5">MSr12523</strain>
    </source>
</reference>
<dbReference type="PANTHER" id="PTHR48106:SF18">
    <property type="entry name" value="QUINONE OXIDOREDUCTASE PIG3"/>
    <property type="match status" value="1"/>
</dbReference>
<organism evidence="4 5">
    <name type="scientific">Pendulispora brunnea</name>
    <dbReference type="NCBI Taxonomy" id="2905690"/>
    <lineage>
        <taxon>Bacteria</taxon>
        <taxon>Pseudomonadati</taxon>
        <taxon>Myxococcota</taxon>
        <taxon>Myxococcia</taxon>
        <taxon>Myxococcales</taxon>
        <taxon>Sorangiineae</taxon>
        <taxon>Pendulisporaceae</taxon>
        <taxon>Pendulispora</taxon>
    </lineage>
</organism>
<dbReference type="EMBL" id="CP089982">
    <property type="protein sequence ID" value="WXA94247.1"/>
    <property type="molecule type" value="Genomic_DNA"/>
</dbReference>